<reference evidence="3 4" key="1">
    <citation type="submission" date="2018-06" db="EMBL/GenBank/DDBJ databases">
        <authorList>
            <consortium name="Pathogen Informatics"/>
            <person name="Doyle S."/>
        </authorList>
    </citation>
    <scope>NUCLEOTIDE SEQUENCE [LARGE SCALE GENOMIC DNA]</scope>
    <source>
        <strain evidence="3 4">NCTC11997</strain>
    </source>
</reference>
<name>A0A378XF70_9BURK</name>
<protein>
    <submittedName>
        <fullName evidence="3">Uncharacterized protein</fullName>
    </submittedName>
</protein>
<evidence type="ECO:0000313" key="5">
    <source>
        <dbReference type="Proteomes" id="UP000594903"/>
    </source>
</evidence>
<feature type="transmembrane region" description="Helical" evidence="1">
    <location>
        <begin position="6"/>
        <end position="30"/>
    </location>
</feature>
<dbReference type="STRING" id="1122619.GCA_000373745_00093"/>
<dbReference type="EMBL" id="CP065725">
    <property type="protein sequence ID" value="QPT40706.1"/>
    <property type="molecule type" value="Genomic_DNA"/>
</dbReference>
<evidence type="ECO:0000313" key="4">
    <source>
        <dbReference type="Proteomes" id="UP000254603"/>
    </source>
</evidence>
<gene>
    <name evidence="2" type="ORF">I6G29_03780</name>
    <name evidence="3" type="ORF">NCTC11997_00807</name>
</gene>
<reference evidence="2 5" key="2">
    <citation type="submission" date="2020-12" db="EMBL/GenBank/DDBJ databases">
        <title>FDA dAtabase for Regulatory Grade micrObial Sequences (FDA-ARGOS): Supporting development and validation of Infectious Disease Dx tests.</title>
        <authorList>
            <person name="Sproer C."/>
            <person name="Gronow S."/>
            <person name="Severitt S."/>
            <person name="Schroder I."/>
            <person name="Tallon L."/>
            <person name="Sadzewicz L."/>
            <person name="Zhao X."/>
            <person name="Boylan J."/>
            <person name="Ott S."/>
            <person name="Bowen H."/>
            <person name="Vavikolanu K."/>
            <person name="Mehta A."/>
            <person name="Aluvathingal J."/>
            <person name="Nadendla S."/>
            <person name="Lowell S."/>
            <person name="Myers T."/>
            <person name="Yan Y."/>
            <person name="Sichtig H."/>
        </authorList>
    </citation>
    <scope>NUCLEOTIDE SEQUENCE [LARGE SCALE GENOMIC DNA]</scope>
    <source>
        <strain evidence="2 5">FDAARGOS_872</strain>
    </source>
</reference>
<sequence>MALTSVSTALVVLGVIVAFFGVFCFATLYVKPSGKNKEQLERLTPEQIEQGMKKAKQAFIIFIAAGVLILLIGCVLKVFSGHSAGV</sequence>
<accession>A0A378XF70</accession>
<proteinExistence type="predicted"/>
<keyword evidence="5" id="KW-1185">Reference proteome</keyword>
<dbReference type="AlphaFoldDB" id="A0A378XF70"/>
<organism evidence="3 4">
    <name type="scientific">Oligella ureolytica</name>
    <dbReference type="NCBI Taxonomy" id="90244"/>
    <lineage>
        <taxon>Bacteria</taxon>
        <taxon>Pseudomonadati</taxon>
        <taxon>Pseudomonadota</taxon>
        <taxon>Betaproteobacteria</taxon>
        <taxon>Burkholderiales</taxon>
        <taxon>Alcaligenaceae</taxon>
        <taxon>Oligella</taxon>
    </lineage>
</organism>
<dbReference type="Proteomes" id="UP000594903">
    <property type="component" value="Chromosome"/>
</dbReference>
<dbReference type="EMBL" id="UGSB01000001">
    <property type="protein sequence ID" value="SUA52503.1"/>
    <property type="molecule type" value="Genomic_DNA"/>
</dbReference>
<evidence type="ECO:0000256" key="1">
    <source>
        <dbReference type="SAM" id="Phobius"/>
    </source>
</evidence>
<keyword evidence="1" id="KW-0812">Transmembrane</keyword>
<feature type="transmembrane region" description="Helical" evidence="1">
    <location>
        <begin position="58"/>
        <end position="79"/>
    </location>
</feature>
<dbReference type="Proteomes" id="UP000254603">
    <property type="component" value="Unassembled WGS sequence"/>
</dbReference>
<dbReference type="RefSeq" id="WP_018573278.1">
    <property type="nucleotide sequence ID" value="NZ_CP065725.1"/>
</dbReference>
<evidence type="ECO:0000313" key="2">
    <source>
        <dbReference type="EMBL" id="QPT40706.1"/>
    </source>
</evidence>
<keyword evidence="1" id="KW-0472">Membrane</keyword>
<keyword evidence="1" id="KW-1133">Transmembrane helix</keyword>
<evidence type="ECO:0000313" key="3">
    <source>
        <dbReference type="EMBL" id="SUA52503.1"/>
    </source>
</evidence>